<organism evidence="8 9">
    <name type="scientific">Diaporthe australafricana</name>
    <dbReference type="NCBI Taxonomy" id="127596"/>
    <lineage>
        <taxon>Eukaryota</taxon>
        <taxon>Fungi</taxon>
        <taxon>Dikarya</taxon>
        <taxon>Ascomycota</taxon>
        <taxon>Pezizomycotina</taxon>
        <taxon>Sordariomycetes</taxon>
        <taxon>Sordariomycetidae</taxon>
        <taxon>Diaporthales</taxon>
        <taxon>Diaporthaceae</taxon>
        <taxon>Diaporthe</taxon>
    </lineage>
</organism>
<dbReference type="PANTHER" id="PTHR10159">
    <property type="entry name" value="DUAL SPECIFICITY PROTEIN PHOSPHATASE"/>
    <property type="match status" value="1"/>
</dbReference>
<reference evidence="8 9" key="1">
    <citation type="journal article" date="2024" name="IMA Fungus">
        <title>IMA Genome - F19 : A genome assembly and annotation guide to empower mycologists, including annotated draft genome sequences of Ceratocystis pirilliformis, Diaporthe australafricana, Fusarium ophioides, Paecilomyces lecythidis, and Sporothrix stenoceras.</title>
        <authorList>
            <person name="Aylward J."/>
            <person name="Wilson A.M."/>
            <person name="Visagie C.M."/>
            <person name="Spraker J."/>
            <person name="Barnes I."/>
            <person name="Buitendag C."/>
            <person name="Ceriani C."/>
            <person name="Del Mar Angel L."/>
            <person name="du Plessis D."/>
            <person name="Fuchs T."/>
            <person name="Gasser K."/>
            <person name="Kramer D."/>
            <person name="Li W."/>
            <person name="Munsamy K."/>
            <person name="Piso A."/>
            <person name="Price J.L."/>
            <person name="Sonnekus B."/>
            <person name="Thomas C."/>
            <person name="van der Nest A."/>
            <person name="van Dijk A."/>
            <person name="van Heerden A."/>
            <person name="van Vuuren N."/>
            <person name="Yilmaz N."/>
            <person name="Duong T.A."/>
            <person name="van der Merwe N.A."/>
            <person name="Wingfield M.J."/>
            <person name="Wingfield B.D."/>
        </authorList>
    </citation>
    <scope>NUCLEOTIDE SEQUENCE [LARGE SCALE GENOMIC DNA]</scope>
    <source>
        <strain evidence="8 9">CMW 18300</strain>
    </source>
</reference>
<dbReference type="PANTHER" id="PTHR10159:SF519">
    <property type="entry name" value="DUAL SPECIFICITY PROTEIN PHOSPHATASE MPK3"/>
    <property type="match status" value="1"/>
</dbReference>
<evidence type="ECO:0000259" key="6">
    <source>
        <dbReference type="PROSITE" id="PS50054"/>
    </source>
</evidence>
<feature type="compositionally biased region" description="Low complexity" evidence="5">
    <location>
        <begin position="285"/>
        <end position="303"/>
    </location>
</feature>
<dbReference type="EMBL" id="JAWRVE010000048">
    <property type="protein sequence ID" value="KAL1867929.1"/>
    <property type="molecule type" value="Genomic_DNA"/>
</dbReference>
<evidence type="ECO:0000313" key="9">
    <source>
        <dbReference type="Proteomes" id="UP001583177"/>
    </source>
</evidence>
<dbReference type="CDD" id="cd14498">
    <property type="entry name" value="DSP"/>
    <property type="match status" value="1"/>
</dbReference>
<accession>A0ABR3WWP6</accession>
<dbReference type="InterPro" id="IPR000387">
    <property type="entry name" value="Tyr_Pase_dom"/>
</dbReference>
<sequence>MSSPVSTAWFDLFAENQAYDAEACFSSYDALDTLGHIPSLSFLKDLVWAEIRTWVANNSDSLSLISHDDLEGPGRVFLGGMNHALNDDTLRDHNISAAISIHPQDLLAWHPTDPSYALRRFSNPASPCSVKHHLMIPLEDKANADLMEYFDQTYDFMQTNLRAGHNILVHCKSGRSRSVAVVIAYLQRKYYDTTIRPQNLPLDEALGKMVAYREAVTESIRVQRLPVLIIMERFEDLLRLYDLQLLGHPAYGEKLANLFAPPPPAPPAAPEGRPAQLQRGESQASQMTDSQTLSSQTTWSQMTRSQTIDLGAPDGRKRVKKKGGAGILKLAIAVTFFKNNQKPPVAVVERLFEVNEAYFWEMEGVDFGGVVYKDSGHIHRGICAFYAQFADEFGYEAPMAVSLLSD</sequence>
<name>A0ABR3WWP6_9PEZI</name>
<evidence type="ECO:0000259" key="7">
    <source>
        <dbReference type="PROSITE" id="PS50056"/>
    </source>
</evidence>
<evidence type="ECO:0000256" key="3">
    <source>
        <dbReference type="ARBA" id="ARBA00022801"/>
    </source>
</evidence>
<dbReference type="InterPro" id="IPR029021">
    <property type="entry name" value="Prot-tyrosine_phosphatase-like"/>
</dbReference>
<keyword evidence="9" id="KW-1185">Reference proteome</keyword>
<dbReference type="Gene3D" id="3.90.190.10">
    <property type="entry name" value="Protein tyrosine phosphatase superfamily"/>
    <property type="match status" value="1"/>
</dbReference>
<evidence type="ECO:0000256" key="1">
    <source>
        <dbReference type="ARBA" id="ARBA00008601"/>
    </source>
</evidence>
<evidence type="ECO:0000313" key="8">
    <source>
        <dbReference type="EMBL" id="KAL1867929.1"/>
    </source>
</evidence>
<evidence type="ECO:0000256" key="2">
    <source>
        <dbReference type="ARBA" id="ARBA00013064"/>
    </source>
</evidence>
<keyword evidence="4" id="KW-0904">Protein phosphatase</keyword>
<dbReference type="EC" id="3.1.3.48" evidence="2"/>
<protein>
    <recommendedName>
        <fullName evidence="2">protein-tyrosine-phosphatase</fullName>
        <ecNumber evidence="2">3.1.3.48</ecNumber>
    </recommendedName>
</protein>
<comment type="similarity">
    <text evidence="1">Belongs to the protein-tyrosine phosphatase family. Non-receptor class dual specificity subfamily.</text>
</comment>
<comment type="caution">
    <text evidence="8">The sequence shown here is derived from an EMBL/GenBank/DDBJ whole genome shotgun (WGS) entry which is preliminary data.</text>
</comment>
<dbReference type="PROSITE" id="PS50056">
    <property type="entry name" value="TYR_PHOSPHATASE_2"/>
    <property type="match status" value="1"/>
</dbReference>
<dbReference type="PROSITE" id="PS50054">
    <property type="entry name" value="TYR_PHOSPHATASE_DUAL"/>
    <property type="match status" value="1"/>
</dbReference>
<evidence type="ECO:0000256" key="4">
    <source>
        <dbReference type="ARBA" id="ARBA00022912"/>
    </source>
</evidence>
<dbReference type="InterPro" id="IPR000340">
    <property type="entry name" value="Dual-sp_phosphatase_cat-dom"/>
</dbReference>
<gene>
    <name evidence="8" type="ORF">Daus18300_006204</name>
</gene>
<feature type="region of interest" description="Disordered" evidence="5">
    <location>
        <begin position="260"/>
        <end position="319"/>
    </location>
</feature>
<feature type="domain" description="Tyrosine specific protein phosphatases" evidence="7">
    <location>
        <begin position="147"/>
        <end position="219"/>
    </location>
</feature>
<dbReference type="SMART" id="SM00195">
    <property type="entry name" value="DSPc"/>
    <property type="match status" value="1"/>
</dbReference>
<proteinExistence type="inferred from homology"/>
<evidence type="ECO:0000256" key="5">
    <source>
        <dbReference type="SAM" id="MobiDB-lite"/>
    </source>
</evidence>
<feature type="compositionally biased region" description="Pro residues" evidence="5">
    <location>
        <begin position="260"/>
        <end position="269"/>
    </location>
</feature>
<dbReference type="Proteomes" id="UP001583177">
    <property type="component" value="Unassembled WGS sequence"/>
</dbReference>
<dbReference type="Pfam" id="PF00782">
    <property type="entry name" value="DSPc"/>
    <property type="match status" value="1"/>
</dbReference>
<keyword evidence="3" id="KW-0378">Hydrolase</keyword>
<dbReference type="SUPFAM" id="SSF52799">
    <property type="entry name" value="(Phosphotyrosine protein) phosphatases II"/>
    <property type="match status" value="1"/>
</dbReference>
<dbReference type="InterPro" id="IPR020422">
    <property type="entry name" value="TYR_PHOSPHATASE_DUAL_dom"/>
</dbReference>
<feature type="domain" description="Tyrosine-protein phosphatase" evidence="6">
    <location>
        <begin position="68"/>
        <end position="247"/>
    </location>
</feature>